<dbReference type="HAMAP" id="MF_01464_B">
    <property type="entry name" value="SecF_B"/>
    <property type="match status" value="1"/>
</dbReference>
<evidence type="ECO:0000256" key="5">
    <source>
        <dbReference type="ARBA" id="ARBA00022927"/>
    </source>
</evidence>
<keyword evidence="5 9" id="KW-0653">Protein transport</keyword>
<dbReference type="AlphaFoldDB" id="A0A2H0UA38"/>
<evidence type="ECO:0000313" key="11">
    <source>
        <dbReference type="EMBL" id="PIR83284.1"/>
    </source>
</evidence>
<gene>
    <name evidence="9 11" type="primary">secF</name>
    <name evidence="11" type="ORF">COU19_01260</name>
</gene>
<dbReference type="GO" id="GO:0015450">
    <property type="term" value="F:protein-transporting ATPase activity"/>
    <property type="evidence" value="ECO:0007669"/>
    <property type="project" value="InterPro"/>
</dbReference>
<dbReference type="InterPro" id="IPR022646">
    <property type="entry name" value="SecD/SecF_CS"/>
</dbReference>
<dbReference type="PANTHER" id="PTHR30081">
    <property type="entry name" value="PROTEIN-EXPORT MEMBRANE PROTEIN SEC"/>
    <property type="match status" value="1"/>
</dbReference>
<evidence type="ECO:0000259" key="10">
    <source>
        <dbReference type="Pfam" id="PF02355"/>
    </source>
</evidence>
<dbReference type="Gene3D" id="1.20.1640.10">
    <property type="entry name" value="Multidrug efflux transporter AcrB transmembrane domain"/>
    <property type="match status" value="1"/>
</dbReference>
<reference evidence="12" key="1">
    <citation type="submission" date="2017-09" db="EMBL/GenBank/DDBJ databases">
        <title>Depth-based differentiation of microbial function through sediment-hosted aquifers and enrichment of novel symbionts in the deep terrestrial subsurface.</title>
        <authorList>
            <person name="Probst A.J."/>
            <person name="Ladd B."/>
            <person name="Jarett J.K."/>
            <person name="Geller-Mcgrath D.E."/>
            <person name="Sieber C.M.K."/>
            <person name="Emerson J.B."/>
            <person name="Anantharaman K."/>
            <person name="Thomas B.C."/>
            <person name="Malmstrom R."/>
            <person name="Stieglmeier M."/>
            <person name="Klingl A."/>
            <person name="Woyke T."/>
            <person name="Ryan C.M."/>
            <person name="Banfield J.F."/>
        </authorList>
    </citation>
    <scope>NUCLEOTIDE SEQUENCE [LARGE SCALE GENOMIC DNA]</scope>
</reference>
<dbReference type="NCBIfam" id="TIGR00966">
    <property type="entry name" value="transloc_SecF"/>
    <property type="match status" value="1"/>
</dbReference>
<name>A0A2H0UA38_9BACT</name>
<dbReference type="GO" id="GO:0065002">
    <property type="term" value="P:intracellular protein transmembrane transport"/>
    <property type="evidence" value="ECO:0007669"/>
    <property type="project" value="UniProtKB-UniRule"/>
</dbReference>
<proteinExistence type="inferred from homology"/>
<accession>A0A2H0UA38</accession>
<feature type="transmembrane region" description="Helical" evidence="9">
    <location>
        <begin position="123"/>
        <end position="140"/>
    </location>
</feature>
<keyword evidence="3 9" id="KW-1003">Cell membrane</keyword>
<feature type="transmembrane region" description="Helical" evidence="9">
    <location>
        <begin position="266"/>
        <end position="296"/>
    </location>
</feature>
<evidence type="ECO:0000256" key="2">
    <source>
        <dbReference type="ARBA" id="ARBA00022448"/>
    </source>
</evidence>
<dbReference type="GO" id="GO:0005886">
    <property type="term" value="C:plasma membrane"/>
    <property type="evidence" value="ECO:0007669"/>
    <property type="project" value="UniProtKB-SubCell"/>
</dbReference>
<evidence type="ECO:0000313" key="12">
    <source>
        <dbReference type="Proteomes" id="UP000230179"/>
    </source>
</evidence>
<dbReference type="PRINTS" id="PR01755">
    <property type="entry name" value="SECFTRNLCASE"/>
</dbReference>
<keyword evidence="7 9" id="KW-0811">Translocation</keyword>
<comment type="function">
    <text evidence="9">Part of the Sec protein translocase complex. Interacts with the SecYEG preprotein conducting channel. SecDF uses the proton motive force (PMF) to complete protein translocation after the ATP-dependent function of SecA.</text>
</comment>
<keyword evidence="6 9" id="KW-1133">Transmembrane helix</keyword>
<feature type="domain" description="Protein export membrane protein SecD/SecF C-terminal" evidence="10">
    <location>
        <begin position="102"/>
        <end position="292"/>
    </location>
</feature>
<evidence type="ECO:0000256" key="8">
    <source>
        <dbReference type="ARBA" id="ARBA00023136"/>
    </source>
</evidence>
<evidence type="ECO:0000256" key="6">
    <source>
        <dbReference type="ARBA" id="ARBA00022989"/>
    </source>
</evidence>
<evidence type="ECO:0000256" key="1">
    <source>
        <dbReference type="ARBA" id="ARBA00004651"/>
    </source>
</evidence>
<feature type="transmembrane region" description="Helical" evidence="9">
    <location>
        <begin position="9"/>
        <end position="30"/>
    </location>
</feature>
<keyword evidence="2 9" id="KW-0813">Transport</keyword>
<comment type="similarity">
    <text evidence="9">Belongs to the SecD/SecF family. SecF subfamily.</text>
</comment>
<dbReference type="InterPro" id="IPR022645">
    <property type="entry name" value="SecD/SecF_bac"/>
</dbReference>
<evidence type="ECO:0000256" key="7">
    <source>
        <dbReference type="ARBA" id="ARBA00023010"/>
    </source>
</evidence>
<feature type="transmembrane region" description="Helical" evidence="9">
    <location>
        <begin position="242"/>
        <end position="260"/>
    </location>
</feature>
<evidence type="ECO:0000256" key="9">
    <source>
        <dbReference type="HAMAP-Rule" id="MF_01464"/>
    </source>
</evidence>
<dbReference type="InterPro" id="IPR022813">
    <property type="entry name" value="SecD/SecF_arch_bac"/>
</dbReference>
<dbReference type="Pfam" id="PF07549">
    <property type="entry name" value="Sec_GG"/>
    <property type="match status" value="1"/>
</dbReference>
<comment type="subunit">
    <text evidence="9">Forms a complex with SecD. Part of the essential Sec protein translocation apparatus which comprises SecA, SecYEG and auxiliary proteins SecDF. Other proteins may also be involved.</text>
</comment>
<evidence type="ECO:0000256" key="4">
    <source>
        <dbReference type="ARBA" id="ARBA00022692"/>
    </source>
</evidence>
<dbReference type="Proteomes" id="UP000230179">
    <property type="component" value="Unassembled WGS sequence"/>
</dbReference>
<feature type="transmembrane region" description="Helical" evidence="9">
    <location>
        <begin position="152"/>
        <end position="175"/>
    </location>
</feature>
<comment type="subcellular location">
    <subcellularLocation>
        <location evidence="1 9">Cell membrane</location>
        <topology evidence="1 9">Multi-pass membrane protein</topology>
    </subcellularLocation>
</comment>
<keyword evidence="4 9" id="KW-0812">Transmembrane</keyword>
<dbReference type="EMBL" id="PFBL01000009">
    <property type="protein sequence ID" value="PIR83284.1"/>
    <property type="molecule type" value="Genomic_DNA"/>
</dbReference>
<dbReference type="Pfam" id="PF02355">
    <property type="entry name" value="SecD_SecF_C"/>
    <property type="match status" value="1"/>
</dbReference>
<feature type="transmembrane region" description="Helical" evidence="9">
    <location>
        <begin position="187"/>
        <end position="207"/>
    </location>
</feature>
<dbReference type="SUPFAM" id="SSF82866">
    <property type="entry name" value="Multidrug efflux transporter AcrB transmembrane domain"/>
    <property type="match status" value="1"/>
</dbReference>
<sequence>MTITKYRTLIFSLTGVILLAAISSILYFGLPLGIDFTGGSLMQVEYPQGRPPLADIQTQVATVPLGAVSVRESGDNAIVLRTRTMLPEEHDKVLAALSQGVSVTQLSYTSVGPSFSGEFAAKSLWALLAVALAITLYVAFAFHKVSKPIPSWIYGVTVIAMLVHDLIVPAGFYAFLTHTTGAQVDALFVTALLALLGYSVNDTIVVFDRIREHLATNEKTNNKEPFELTVGKSISETLTRSVNTSLTVVLALVALVFFGATATRDFALVMLVGVIAGTYSSILLAAPLLIPFARWYTRPAEDRKK</sequence>
<dbReference type="GO" id="GO:0043952">
    <property type="term" value="P:protein transport by the Sec complex"/>
    <property type="evidence" value="ECO:0007669"/>
    <property type="project" value="UniProtKB-UniRule"/>
</dbReference>
<dbReference type="InterPro" id="IPR005665">
    <property type="entry name" value="SecF_bac"/>
</dbReference>
<dbReference type="InterPro" id="IPR048634">
    <property type="entry name" value="SecD_SecF_C"/>
</dbReference>
<organism evidence="11 12">
    <name type="scientific">Candidatus Kaiserbacteria bacterium CG10_big_fil_rev_8_21_14_0_10_56_12</name>
    <dbReference type="NCBI Taxonomy" id="1974611"/>
    <lineage>
        <taxon>Bacteria</taxon>
        <taxon>Candidatus Kaiseribacteriota</taxon>
    </lineage>
</organism>
<dbReference type="GO" id="GO:0006605">
    <property type="term" value="P:protein targeting"/>
    <property type="evidence" value="ECO:0007669"/>
    <property type="project" value="UniProtKB-UniRule"/>
</dbReference>
<evidence type="ECO:0000256" key="3">
    <source>
        <dbReference type="ARBA" id="ARBA00022475"/>
    </source>
</evidence>
<keyword evidence="8 9" id="KW-0472">Membrane</keyword>
<protein>
    <recommendedName>
        <fullName evidence="9">Protein-export membrane protein SecF</fullName>
    </recommendedName>
</protein>
<comment type="caution">
    <text evidence="11">The sequence shown here is derived from an EMBL/GenBank/DDBJ whole genome shotgun (WGS) entry which is preliminary data.</text>
</comment>
<dbReference type="PANTHER" id="PTHR30081:SF8">
    <property type="entry name" value="PROTEIN TRANSLOCASE SUBUNIT SECF"/>
    <property type="match status" value="1"/>
</dbReference>